<dbReference type="KEGG" id="ath:AT4G31355"/>
<dbReference type="GeneID" id="28720194"/>
<sequence length="41" mass="4425">MSNLKSQTKFEAVGTIFRAPNITQSNLLSKGLVTSNLKSLS</sequence>
<dbReference type="ExpressionAtlas" id="A0A654FUH7">
    <property type="expression patterns" value="baseline and differential"/>
</dbReference>
<evidence type="ECO:0000313" key="5">
    <source>
        <dbReference type="Proteomes" id="UP000434276"/>
    </source>
</evidence>
<dbReference type="EMBL" id="CACRSJ010000109">
    <property type="protein sequence ID" value="VYS64528.1"/>
    <property type="molecule type" value="Genomic_DNA"/>
</dbReference>
<gene>
    <name evidence="1" type="ordered locus">At4g31355</name>
    <name evidence="3" type="ORF">AN1_LOCUS19939</name>
    <name evidence="2" type="ORF">C24_LOCUS19834</name>
</gene>
<protein>
    <submittedName>
        <fullName evidence="3">Uncharacterized protein</fullName>
    </submittedName>
</protein>
<dbReference type="Araport" id="AT4G31355"/>
<evidence type="ECO:0000313" key="2">
    <source>
        <dbReference type="EMBL" id="CAA0397121.1"/>
    </source>
</evidence>
<evidence type="ECO:0000313" key="3">
    <source>
        <dbReference type="EMBL" id="VYS64528.1"/>
    </source>
</evidence>
<dbReference type="AlphaFoldDB" id="A0A654FUH7"/>
<dbReference type="RefSeq" id="NP_001320102.1">
    <property type="nucleotide sequence ID" value="NM_001342074.1"/>
</dbReference>
<proteinExistence type="predicted"/>
<dbReference type="Proteomes" id="UP000434276">
    <property type="component" value="Unassembled WGS sequence"/>
</dbReference>
<dbReference type="Proteomes" id="UP000426265">
    <property type="component" value="Unassembled WGS sequence"/>
</dbReference>
<accession>A0A654FUH7</accession>
<evidence type="ECO:0000313" key="1">
    <source>
        <dbReference type="Araport" id="AT4G31355"/>
    </source>
</evidence>
<reference evidence="3 4" key="1">
    <citation type="submission" date="2019-11" db="EMBL/GenBank/DDBJ databases">
        <authorList>
            <person name="Jiao W.-B."/>
            <person name="Schneeberger K."/>
        </authorList>
    </citation>
    <scope>NUCLEOTIDE SEQUENCE [LARGE SCALE GENOMIC DNA]</scope>
    <source>
        <strain evidence="4">cv. An-1</strain>
        <strain evidence="5">cv. C24</strain>
    </source>
</reference>
<evidence type="ECO:0000313" key="4">
    <source>
        <dbReference type="Proteomes" id="UP000426265"/>
    </source>
</evidence>
<dbReference type="EMBL" id="CACSHJ010000095">
    <property type="protein sequence ID" value="CAA0397121.1"/>
    <property type="molecule type" value="Genomic_DNA"/>
</dbReference>
<name>A0A654FUH7_ARATH</name>
<organism evidence="3 4">
    <name type="scientific">Arabidopsis thaliana</name>
    <name type="common">Mouse-ear cress</name>
    <dbReference type="NCBI Taxonomy" id="3702"/>
    <lineage>
        <taxon>Eukaryota</taxon>
        <taxon>Viridiplantae</taxon>
        <taxon>Streptophyta</taxon>
        <taxon>Embryophyta</taxon>
        <taxon>Tracheophyta</taxon>
        <taxon>Spermatophyta</taxon>
        <taxon>Magnoliopsida</taxon>
        <taxon>eudicotyledons</taxon>
        <taxon>Gunneridae</taxon>
        <taxon>Pentapetalae</taxon>
        <taxon>rosids</taxon>
        <taxon>malvids</taxon>
        <taxon>Brassicales</taxon>
        <taxon>Brassicaceae</taxon>
        <taxon>Camelineae</taxon>
        <taxon>Arabidopsis</taxon>
    </lineage>
</organism>
<dbReference type="OrthoDB" id="1069354at2759"/>